<feature type="transmembrane region" description="Helical" evidence="2">
    <location>
        <begin position="20"/>
        <end position="44"/>
    </location>
</feature>
<dbReference type="EMBL" id="KC292028">
    <property type="protein sequence ID" value="AGM11830.1"/>
    <property type="molecule type" value="Genomic_DNA"/>
</dbReference>
<feature type="region of interest" description="Disordered" evidence="1">
    <location>
        <begin position="118"/>
        <end position="162"/>
    </location>
</feature>
<gene>
    <name evidence="3" type="primary">61</name>
    <name evidence="3" type="ORF">HCTV2_61</name>
</gene>
<accession>R4TA64</accession>
<proteinExistence type="predicted"/>
<sequence length="162" mass="17704">MIGLLLQTAGEQAANPPTIQAWHVVALLGSIALVVLGAYGTLIVQNRNSTRSMRQRMFGAEGDDTDDGFVQNTEDRLDGIEKDMEQHARQTHTQLYKLDQKMDVVLDVVSDEHEDIRVPRSVEDVEDVPPPPGDFYRGGGSPNAHHQPPGEDRPGPPGASDD</sequence>
<keyword evidence="2" id="KW-0812">Transmembrane</keyword>
<evidence type="ECO:0000256" key="1">
    <source>
        <dbReference type="SAM" id="MobiDB-lite"/>
    </source>
</evidence>
<keyword evidence="4" id="KW-1185">Reference proteome</keyword>
<name>R4TA64_9CAUD</name>
<keyword evidence="2" id="KW-1133">Transmembrane helix</keyword>
<reference evidence="3 4" key="1">
    <citation type="submission" date="2012-12" db="EMBL/GenBank/DDBJ databases">
        <authorList>
            <person name="Sencilo A."/>
            <person name="Jacobs-Sera D."/>
            <person name="Russell D.A."/>
            <person name="Ko C."/>
            <person name="Bowman C.A."/>
            <person name="Atanasova N."/>
            <person name="Osterlund E."/>
            <person name="Oksanen H.M."/>
            <person name="Bamford D.H."/>
            <person name="Hatfull G.F."/>
            <person name="Roine E."/>
            <person name="Hendrix R.W."/>
        </authorList>
    </citation>
    <scope>NUCLEOTIDE SEQUENCE [LARGE SCALE GENOMIC DNA]</scope>
</reference>
<evidence type="ECO:0000256" key="2">
    <source>
        <dbReference type="SAM" id="Phobius"/>
    </source>
</evidence>
<protein>
    <submittedName>
        <fullName evidence="3">Uncharacterized protein</fullName>
    </submittedName>
</protein>
<organism evidence="3 4">
    <name type="scientific">Haloarcula californiae tailed virus 2</name>
    <dbReference type="NCBI Taxonomy" id="1273747"/>
    <lineage>
        <taxon>Viruses</taxon>
        <taxon>Duplodnaviria</taxon>
        <taxon>Heunggongvirae</taxon>
        <taxon>Uroviricota</taxon>
        <taxon>Caudoviricetes</taxon>
        <taxon>Saparoviridae</taxon>
        <taxon>Samsavirus</taxon>
        <taxon>Samsavirus crystalli</taxon>
        <taxon>Samsavirus HCTV2</taxon>
    </lineage>
</organism>
<evidence type="ECO:0000313" key="3">
    <source>
        <dbReference type="EMBL" id="AGM11830.1"/>
    </source>
</evidence>
<dbReference type="Proteomes" id="UP000204143">
    <property type="component" value="Segment"/>
</dbReference>
<dbReference type="GeneID" id="16193629"/>
<keyword evidence="2" id="KW-0472">Membrane</keyword>
<dbReference type="KEGG" id="vg:16193629"/>
<dbReference type="RefSeq" id="YP_008058423.1">
    <property type="nucleotide sequence ID" value="NC_021319.1"/>
</dbReference>
<evidence type="ECO:0000313" key="4">
    <source>
        <dbReference type="Proteomes" id="UP000204143"/>
    </source>
</evidence>